<dbReference type="Proteomes" id="UP000464577">
    <property type="component" value="Chromosome"/>
</dbReference>
<dbReference type="EMBL" id="CP045997">
    <property type="protein sequence ID" value="QHV97773.1"/>
    <property type="molecule type" value="Genomic_DNA"/>
</dbReference>
<protein>
    <submittedName>
        <fullName evidence="1">Uncharacterized protein</fullName>
    </submittedName>
</protein>
<evidence type="ECO:0000313" key="1">
    <source>
        <dbReference type="EMBL" id="QHV97773.1"/>
    </source>
</evidence>
<dbReference type="RefSeq" id="WP_162388184.1">
    <property type="nucleotide sequence ID" value="NZ_CP045997.1"/>
</dbReference>
<sequence length="123" mass="14196">MLSDNGSDIPLSSNQKPRQVLNGIWTVNAFRNRLSLYRARVYESYYELILPNDGDEIRQNLDYNQSAMLVIERGKPTRIMTPESFGKGLLLATLKRDRIVCSLLSNVNDKREFALTDLAIYRR</sequence>
<proteinExistence type="predicted"/>
<reference evidence="1 2" key="1">
    <citation type="submission" date="2019-11" db="EMBL/GenBank/DDBJ databases">
        <title>Spirosoma endbachense sp. nov., isolated from a natural salt meadow.</title>
        <authorList>
            <person name="Rojas J."/>
            <person name="Ambika Manirajan B."/>
            <person name="Ratering S."/>
            <person name="Suarez C."/>
            <person name="Geissler-Plaum R."/>
            <person name="Schnell S."/>
        </authorList>
    </citation>
    <scope>NUCLEOTIDE SEQUENCE [LARGE SCALE GENOMIC DNA]</scope>
    <source>
        <strain evidence="1 2">I-24</strain>
    </source>
</reference>
<dbReference type="KEGG" id="senf:GJR95_23420"/>
<dbReference type="AlphaFoldDB" id="A0A6P1VXD1"/>
<name>A0A6P1VXD1_9BACT</name>
<accession>A0A6P1VXD1</accession>
<organism evidence="1 2">
    <name type="scientific">Spirosoma endbachense</name>
    <dbReference type="NCBI Taxonomy" id="2666025"/>
    <lineage>
        <taxon>Bacteria</taxon>
        <taxon>Pseudomonadati</taxon>
        <taxon>Bacteroidota</taxon>
        <taxon>Cytophagia</taxon>
        <taxon>Cytophagales</taxon>
        <taxon>Cytophagaceae</taxon>
        <taxon>Spirosoma</taxon>
    </lineage>
</organism>
<gene>
    <name evidence="1" type="ORF">GJR95_23420</name>
</gene>
<evidence type="ECO:0000313" key="2">
    <source>
        <dbReference type="Proteomes" id="UP000464577"/>
    </source>
</evidence>
<keyword evidence="2" id="KW-1185">Reference proteome</keyword>